<name>A0AAV5C3R9_ELECO</name>
<protein>
    <recommendedName>
        <fullName evidence="1">Disease resistance protein At4g27190-like leucine-rich repeats domain-containing protein</fullName>
    </recommendedName>
</protein>
<reference evidence="2" key="1">
    <citation type="journal article" date="2018" name="DNA Res.">
        <title>Multiple hybrid de novo genome assembly of finger millet, an orphan allotetraploid crop.</title>
        <authorList>
            <person name="Hatakeyama M."/>
            <person name="Aluri S."/>
            <person name="Balachadran M.T."/>
            <person name="Sivarajan S.R."/>
            <person name="Patrignani A."/>
            <person name="Gruter S."/>
            <person name="Poveda L."/>
            <person name="Shimizu-Inatsugi R."/>
            <person name="Baeten J."/>
            <person name="Francoijs K.J."/>
            <person name="Nataraja K.N."/>
            <person name="Reddy Y.A.N."/>
            <person name="Phadnis S."/>
            <person name="Ravikumar R.L."/>
            <person name="Schlapbach R."/>
            <person name="Sreeman S.M."/>
            <person name="Shimizu K.K."/>
        </authorList>
    </citation>
    <scope>NUCLEOTIDE SEQUENCE</scope>
</reference>
<evidence type="ECO:0000259" key="1">
    <source>
        <dbReference type="Pfam" id="PF23247"/>
    </source>
</evidence>
<dbReference type="AlphaFoldDB" id="A0AAV5C3R9"/>
<accession>A0AAV5C3R9</accession>
<dbReference type="EMBL" id="BQKI01000004">
    <property type="protein sequence ID" value="GJM92857.1"/>
    <property type="molecule type" value="Genomic_DNA"/>
</dbReference>
<dbReference type="Pfam" id="PF23247">
    <property type="entry name" value="LRR_RPS2"/>
    <property type="match status" value="1"/>
</dbReference>
<evidence type="ECO:0000313" key="3">
    <source>
        <dbReference type="Proteomes" id="UP001054889"/>
    </source>
</evidence>
<dbReference type="InterPro" id="IPR032675">
    <property type="entry name" value="LRR_dom_sf"/>
</dbReference>
<dbReference type="Proteomes" id="UP001054889">
    <property type="component" value="Unassembled WGS sequence"/>
</dbReference>
<dbReference type="InterPro" id="IPR050905">
    <property type="entry name" value="Plant_NBS-LRR"/>
</dbReference>
<gene>
    <name evidence="2" type="primary">ga09363</name>
    <name evidence="2" type="ORF">PR202_ga09363</name>
</gene>
<organism evidence="2 3">
    <name type="scientific">Eleusine coracana subsp. coracana</name>
    <dbReference type="NCBI Taxonomy" id="191504"/>
    <lineage>
        <taxon>Eukaryota</taxon>
        <taxon>Viridiplantae</taxon>
        <taxon>Streptophyta</taxon>
        <taxon>Embryophyta</taxon>
        <taxon>Tracheophyta</taxon>
        <taxon>Spermatophyta</taxon>
        <taxon>Magnoliopsida</taxon>
        <taxon>Liliopsida</taxon>
        <taxon>Poales</taxon>
        <taxon>Poaceae</taxon>
        <taxon>PACMAD clade</taxon>
        <taxon>Chloridoideae</taxon>
        <taxon>Cynodonteae</taxon>
        <taxon>Eleusininae</taxon>
        <taxon>Eleusine</taxon>
    </lineage>
</organism>
<sequence>MLLLTGCDHLEEIRYIDSLVQLEVLNASGCTSLKRISSGSFDSMVLLKILDLSATSITFLPSITACRELYRLDLQCCPLFGSQHSESRFIQIPYGVSKSGMVQNLQLGSIEDMAYWMSMRWLPCGLTFILSDRFGIKKFQIVISPLVDDQTMKTEAGAINTDLIFRNSHFRTKHFTDSTVDMRYLGINGSAGIPSDLDGILYHAQLISLKRLAMTTRLSDLKIRSMKAVRELWVEDCDQLEIFLSIDDVQALSTVGSLQNLWISNIEKLSSFCNGVEDAISFNCLKHLLLDCCPNIMYLFPSKLRLSNLETLHIRFCDILETLFDSSVLGEHSLPRLQFLQLWALPELTSVCGGVLPFLKNLKRLVNLALPPPCRWICLPGLVLRRELRKGAAKIFLNWFILGPTRSRRIELLSSNSGQEVGARRGRILSLTSSGFVGLVIVHCSSSLVVASAF</sequence>
<dbReference type="PANTHER" id="PTHR33463:SF204">
    <property type="entry name" value="NB-ARC DOMAIN-CONTAINING PROTEIN"/>
    <property type="match status" value="1"/>
</dbReference>
<dbReference type="InterPro" id="IPR057135">
    <property type="entry name" value="At4g27190-like_LRR"/>
</dbReference>
<feature type="domain" description="Disease resistance protein At4g27190-like leucine-rich repeats" evidence="1">
    <location>
        <begin position="261"/>
        <end position="354"/>
    </location>
</feature>
<dbReference type="PANTHER" id="PTHR33463">
    <property type="entry name" value="NB-ARC DOMAIN-CONTAINING PROTEIN-RELATED"/>
    <property type="match status" value="1"/>
</dbReference>
<reference evidence="2" key="2">
    <citation type="submission" date="2021-12" db="EMBL/GenBank/DDBJ databases">
        <title>Resequencing data analysis of finger millet.</title>
        <authorList>
            <person name="Hatakeyama M."/>
            <person name="Aluri S."/>
            <person name="Balachadran M.T."/>
            <person name="Sivarajan S.R."/>
            <person name="Poveda L."/>
            <person name="Shimizu-Inatsugi R."/>
            <person name="Schlapbach R."/>
            <person name="Sreeman S.M."/>
            <person name="Shimizu K.K."/>
        </authorList>
    </citation>
    <scope>NUCLEOTIDE SEQUENCE</scope>
</reference>
<proteinExistence type="predicted"/>
<dbReference type="Gene3D" id="3.80.10.10">
    <property type="entry name" value="Ribonuclease Inhibitor"/>
    <property type="match status" value="2"/>
</dbReference>
<dbReference type="SUPFAM" id="SSF52058">
    <property type="entry name" value="L domain-like"/>
    <property type="match status" value="1"/>
</dbReference>
<evidence type="ECO:0000313" key="2">
    <source>
        <dbReference type="EMBL" id="GJM92857.1"/>
    </source>
</evidence>
<comment type="caution">
    <text evidence="2">The sequence shown here is derived from an EMBL/GenBank/DDBJ whole genome shotgun (WGS) entry which is preliminary data.</text>
</comment>
<keyword evidence="3" id="KW-1185">Reference proteome</keyword>